<dbReference type="Proteomes" id="UP000244173">
    <property type="component" value="Chromosome"/>
</dbReference>
<dbReference type="InterPro" id="IPR038770">
    <property type="entry name" value="Na+/solute_symporter_sf"/>
</dbReference>
<dbReference type="EMBL" id="CP028519">
    <property type="protein sequence ID" value="AVY95275.1"/>
    <property type="molecule type" value="Genomic_DNA"/>
</dbReference>
<evidence type="ECO:0000256" key="1">
    <source>
        <dbReference type="ARBA" id="ARBA00004651"/>
    </source>
</evidence>
<feature type="transmembrane region" description="Helical" evidence="8">
    <location>
        <begin position="97"/>
        <end position="114"/>
    </location>
</feature>
<evidence type="ECO:0000256" key="3">
    <source>
        <dbReference type="ARBA" id="ARBA00022448"/>
    </source>
</evidence>
<evidence type="ECO:0000256" key="5">
    <source>
        <dbReference type="ARBA" id="ARBA00022692"/>
    </source>
</evidence>
<keyword evidence="5 8" id="KW-0812">Transmembrane</keyword>
<organism evidence="9 10">
    <name type="scientific">Microvirgula aerodenitrificans</name>
    <dbReference type="NCBI Taxonomy" id="57480"/>
    <lineage>
        <taxon>Bacteria</taxon>
        <taxon>Pseudomonadati</taxon>
        <taxon>Pseudomonadota</taxon>
        <taxon>Betaproteobacteria</taxon>
        <taxon>Neisseriales</taxon>
        <taxon>Aquaspirillaceae</taxon>
        <taxon>Microvirgula</taxon>
    </lineage>
</organism>
<feature type="transmembrane region" description="Helical" evidence="8">
    <location>
        <begin position="177"/>
        <end position="196"/>
    </location>
</feature>
<dbReference type="AlphaFoldDB" id="A0A2S0PD53"/>
<dbReference type="PANTHER" id="PTHR36838">
    <property type="entry name" value="AUXIN EFFLUX CARRIER FAMILY PROTEIN"/>
    <property type="match status" value="1"/>
</dbReference>
<keyword evidence="10" id="KW-1185">Reference proteome</keyword>
<accession>A0A2S0PD53</accession>
<keyword evidence="3" id="KW-0813">Transport</keyword>
<protein>
    <submittedName>
        <fullName evidence="9">Transporter</fullName>
    </submittedName>
</protein>
<evidence type="ECO:0000313" key="9">
    <source>
        <dbReference type="EMBL" id="AVY95275.1"/>
    </source>
</evidence>
<evidence type="ECO:0000313" key="10">
    <source>
        <dbReference type="Proteomes" id="UP000244173"/>
    </source>
</evidence>
<sequence length="291" mass="31537">MLVRIVTIILPVLLMILIGWLYGRRARPDMSATNRINMDICVPMLVFSALAARDFDLAANWKLIPAAIGIVVLSGLLAWPVSRLAGISPRTLLPPTMFNNCGNMGLPLALLAFGREGFNASVMLFVVSNLLHFTLGAFVFCRQTRFTGLLKNPIVIATAAGLLFGILDLHLPEPLMIGIKMMGDVTIPLMLFALGVRMVDARLSGWRIGLLGAVLCPLTGLLAAAVLVPLLQLDPAMRAQVYLFGSLPPAVLNFLMAEHYRQEPDRMAAIVLIGNLASIVFVPFGLWLALA</sequence>
<dbReference type="OrthoDB" id="3238001at2"/>
<reference evidence="9 10" key="1">
    <citation type="submission" date="2018-04" db="EMBL/GenBank/DDBJ databases">
        <title>Denitrifier Microvirgula.</title>
        <authorList>
            <person name="Anderson E."/>
            <person name="Jang J."/>
            <person name="Ishii S."/>
        </authorList>
    </citation>
    <scope>NUCLEOTIDE SEQUENCE [LARGE SCALE GENOMIC DNA]</scope>
    <source>
        <strain evidence="9 10">BE2.4</strain>
    </source>
</reference>
<dbReference type="InterPro" id="IPR004776">
    <property type="entry name" value="Mem_transp_PIN-like"/>
</dbReference>
<keyword evidence="4" id="KW-1003">Cell membrane</keyword>
<dbReference type="RefSeq" id="WP_107889863.1">
    <property type="nucleotide sequence ID" value="NZ_CP028519.1"/>
</dbReference>
<name>A0A2S0PD53_9NEIS</name>
<dbReference type="Gene3D" id="1.20.1530.20">
    <property type="match status" value="2"/>
</dbReference>
<proteinExistence type="inferred from homology"/>
<dbReference type="GO" id="GO:0055085">
    <property type="term" value="P:transmembrane transport"/>
    <property type="evidence" value="ECO:0007669"/>
    <property type="project" value="InterPro"/>
</dbReference>
<dbReference type="KEGG" id="maer:DAI18_15450"/>
<feature type="transmembrane region" description="Helical" evidence="8">
    <location>
        <begin position="239"/>
        <end position="257"/>
    </location>
</feature>
<feature type="transmembrane region" description="Helical" evidence="8">
    <location>
        <begin position="208"/>
        <end position="233"/>
    </location>
</feature>
<gene>
    <name evidence="9" type="ORF">DAI18_15450</name>
</gene>
<keyword evidence="6 8" id="KW-1133">Transmembrane helix</keyword>
<feature type="transmembrane region" description="Helical" evidence="8">
    <location>
        <begin position="269"/>
        <end position="290"/>
    </location>
</feature>
<dbReference type="Pfam" id="PF03547">
    <property type="entry name" value="Mem_trans"/>
    <property type="match status" value="2"/>
</dbReference>
<feature type="transmembrane region" description="Helical" evidence="8">
    <location>
        <begin position="35"/>
        <end position="52"/>
    </location>
</feature>
<evidence type="ECO:0000256" key="2">
    <source>
        <dbReference type="ARBA" id="ARBA00010145"/>
    </source>
</evidence>
<feature type="transmembrane region" description="Helical" evidence="8">
    <location>
        <begin position="120"/>
        <end position="141"/>
    </location>
</feature>
<comment type="similarity">
    <text evidence="2">Belongs to the auxin efflux carrier (TC 2.A.69) family.</text>
</comment>
<dbReference type="GO" id="GO:0005886">
    <property type="term" value="C:plasma membrane"/>
    <property type="evidence" value="ECO:0007669"/>
    <property type="project" value="UniProtKB-SubCell"/>
</dbReference>
<evidence type="ECO:0000256" key="4">
    <source>
        <dbReference type="ARBA" id="ARBA00022475"/>
    </source>
</evidence>
<dbReference type="PANTHER" id="PTHR36838:SF1">
    <property type="entry name" value="SLR1864 PROTEIN"/>
    <property type="match status" value="1"/>
</dbReference>
<keyword evidence="7 8" id="KW-0472">Membrane</keyword>
<dbReference type="STRING" id="1122240.GCA_000620105_02103"/>
<evidence type="ECO:0000256" key="6">
    <source>
        <dbReference type="ARBA" id="ARBA00022989"/>
    </source>
</evidence>
<feature type="transmembrane region" description="Helical" evidence="8">
    <location>
        <begin position="153"/>
        <end position="171"/>
    </location>
</feature>
<evidence type="ECO:0000256" key="7">
    <source>
        <dbReference type="ARBA" id="ARBA00023136"/>
    </source>
</evidence>
<feature type="transmembrane region" description="Helical" evidence="8">
    <location>
        <begin position="6"/>
        <end position="23"/>
    </location>
</feature>
<evidence type="ECO:0000256" key="8">
    <source>
        <dbReference type="SAM" id="Phobius"/>
    </source>
</evidence>
<comment type="subcellular location">
    <subcellularLocation>
        <location evidence="1">Cell membrane</location>
        <topology evidence="1">Multi-pass membrane protein</topology>
    </subcellularLocation>
</comment>
<feature type="transmembrane region" description="Helical" evidence="8">
    <location>
        <begin position="64"/>
        <end position="85"/>
    </location>
</feature>